<feature type="domain" description="Peptidase M24 C-terminal" evidence="1">
    <location>
        <begin position="35"/>
        <end position="92"/>
    </location>
</feature>
<comment type="caution">
    <text evidence="2">The sequence shown here is derived from an EMBL/GenBank/DDBJ whole genome shotgun (WGS) entry which is preliminary data.</text>
</comment>
<reference evidence="2" key="1">
    <citation type="submission" date="2019-08" db="EMBL/GenBank/DDBJ databases">
        <authorList>
            <person name="Kucharzyk K."/>
            <person name="Murdoch R.W."/>
            <person name="Higgins S."/>
            <person name="Loffler F."/>
        </authorList>
    </citation>
    <scope>NUCLEOTIDE SEQUENCE</scope>
</reference>
<sequence>MLMTNEPGIYTEGKHGIRTENMMAVVKDEETEYGQFMKFETITYCPIDLAGVDETLLTESELKWLNEYNRMVYTKLSPYLSAEEKEWLVREINL</sequence>
<protein>
    <recommendedName>
        <fullName evidence="1">Peptidase M24 C-terminal domain-containing protein</fullName>
    </recommendedName>
</protein>
<dbReference type="InterPro" id="IPR036005">
    <property type="entry name" value="Creatinase/aminopeptidase-like"/>
</dbReference>
<proteinExistence type="predicted"/>
<dbReference type="SUPFAM" id="SSF55920">
    <property type="entry name" value="Creatinase/aminopeptidase"/>
    <property type="match status" value="1"/>
</dbReference>
<dbReference type="EMBL" id="VSSQ01139513">
    <property type="protein sequence ID" value="MPN62049.1"/>
    <property type="molecule type" value="Genomic_DNA"/>
</dbReference>
<dbReference type="AlphaFoldDB" id="A0A645JH81"/>
<dbReference type="Gene3D" id="3.90.230.10">
    <property type="entry name" value="Creatinase/methionine aminopeptidase superfamily"/>
    <property type="match status" value="1"/>
</dbReference>
<dbReference type="PANTHER" id="PTHR43763:SF6">
    <property type="entry name" value="XAA-PRO AMINOPEPTIDASE 1"/>
    <property type="match status" value="1"/>
</dbReference>
<dbReference type="InterPro" id="IPR032416">
    <property type="entry name" value="Peptidase_M24_C"/>
</dbReference>
<name>A0A645JH81_9ZZZZ</name>
<organism evidence="2">
    <name type="scientific">bioreactor metagenome</name>
    <dbReference type="NCBI Taxonomy" id="1076179"/>
    <lineage>
        <taxon>unclassified sequences</taxon>
        <taxon>metagenomes</taxon>
        <taxon>ecological metagenomes</taxon>
    </lineage>
</organism>
<accession>A0A645JH81</accession>
<gene>
    <name evidence="2" type="ORF">SDC9_209795</name>
</gene>
<dbReference type="InterPro" id="IPR050422">
    <property type="entry name" value="X-Pro_aminopeptidase_P"/>
</dbReference>
<evidence type="ECO:0000313" key="2">
    <source>
        <dbReference type="EMBL" id="MPN62049.1"/>
    </source>
</evidence>
<evidence type="ECO:0000259" key="1">
    <source>
        <dbReference type="Pfam" id="PF16188"/>
    </source>
</evidence>
<dbReference type="PANTHER" id="PTHR43763">
    <property type="entry name" value="XAA-PRO AMINOPEPTIDASE 1"/>
    <property type="match status" value="1"/>
</dbReference>
<dbReference type="Pfam" id="PF16188">
    <property type="entry name" value="Peptidase_M24_C"/>
    <property type="match status" value="1"/>
</dbReference>